<name>A0A7C9DRH7_OPUST</name>
<evidence type="ECO:0000256" key="1">
    <source>
        <dbReference type="SAM" id="MobiDB-lite"/>
    </source>
</evidence>
<dbReference type="EMBL" id="GISG01154778">
    <property type="protein sequence ID" value="MBA4648227.1"/>
    <property type="molecule type" value="Transcribed_RNA"/>
</dbReference>
<reference evidence="2" key="1">
    <citation type="journal article" date="2013" name="J. Plant Res.">
        <title>Effect of fungi and light on seed germination of three Opuntia species from semiarid lands of central Mexico.</title>
        <authorList>
            <person name="Delgado-Sanchez P."/>
            <person name="Jimenez-Bremont J.F."/>
            <person name="Guerrero-Gonzalez Mde L."/>
            <person name="Flores J."/>
        </authorList>
    </citation>
    <scope>NUCLEOTIDE SEQUENCE</scope>
    <source>
        <tissue evidence="2">Cladode</tissue>
    </source>
</reference>
<protein>
    <submittedName>
        <fullName evidence="2">Uncharacterized protein</fullName>
    </submittedName>
</protein>
<accession>A0A7C9DRH7</accession>
<reference evidence="2" key="2">
    <citation type="submission" date="2020-07" db="EMBL/GenBank/DDBJ databases">
        <authorList>
            <person name="Vera ALvarez R."/>
            <person name="Arias-Moreno D.M."/>
            <person name="Jimenez-Jacinto V."/>
            <person name="Jimenez-Bremont J.F."/>
            <person name="Swaminathan K."/>
            <person name="Moose S.P."/>
            <person name="Guerrero-Gonzalez M.L."/>
            <person name="Marino-Ramirez L."/>
            <person name="Landsman D."/>
            <person name="Rodriguez-Kessler M."/>
            <person name="Delgado-Sanchez P."/>
        </authorList>
    </citation>
    <scope>NUCLEOTIDE SEQUENCE</scope>
    <source>
        <tissue evidence="2">Cladode</tissue>
    </source>
</reference>
<feature type="compositionally biased region" description="Low complexity" evidence="1">
    <location>
        <begin position="53"/>
        <end position="67"/>
    </location>
</feature>
<dbReference type="AlphaFoldDB" id="A0A7C9DRH7"/>
<organism evidence="2">
    <name type="scientific">Opuntia streptacantha</name>
    <name type="common">Prickly pear cactus</name>
    <name type="synonym">Opuntia cardona</name>
    <dbReference type="NCBI Taxonomy" id="393608"/>
    <lineage>
        <taxon>Eukaryota</taxon>
        <taxon>Viridiplantae</taxon>
        <taxon>Streptophyta</taxon>
        <taxon>Embryophyta</taxon>
        <taxon>Tracheophyta</taxon>
        <taxon>Spermatophyta</taxon>
        <taxon>Magnoliopsida</taxon>
        <taxon>eudicotyledons</taxon>
        <taxon>Gunneridae</taxon>
        <taxon>Pentapetalae</taxon>
        <taxon>Caryophyllales</taxon>
        <taxon>Cactineae</taxon>
        <taxon>Cactaceae</taxon>
        <taxon>Opuntioideae</taxon>
        <taxon>Opuntia</taxon>
    </lineage>
</organism>
<proteinExistence type="predicted"/>
<feature type="region of interest" description="Disordered" evidence="1">
    <location>
        <begin position="45"/>
        <end position="69"/>
    </location>
</feature>
<evidence type="ECO:0000313" key="2">
    <source>
        <dbReference type="EMBL" id="MBA4648227.1"/>
    </source>
</evidence>
<sequence>MVNTERLLPKDATLLVPWFADEPTSRLEVRSSVRFVMRSDLESRGITRKPDGNKGASSGNISSIGAKTSSEQTPIVFSSIPLHICKRWMSLDMYASSGVREWPSSRITSNISSFSIVWPRGIIIWLPVNLVALIPEKAYEPAFKAAAE</sequence>